<dbReference type="Gene3D" id="1.10.10.10">
    <property type="entry name" value="Winged helix-like DNA-binding domain superfamily/Winged helix DNA-binding domain"/>
    <property type="match status" value="1"/>
</dbReference>
<evidence type="ECO:0000313" key="8">
    <source>
        <dbReference type="Proteomes" id="UP000231343"/>
    </source>
</evidence>
<keyword evidence="4" id="KW-0804">Transcription</keyword>
<dbReference type="InterPro" id="IPR036388">
    <property type="entry name" value="WH-like_DNA-bd_sf"/>
</dbReference>
<dbReference type="PRINTS" id="PR00046">
    <property type="entry name" value="SIGMA70FCT"/>
</dbReference>
<dbReference type="InterPro" id="IPR050239">
    <property type="entry name" value="Sigma-70_RNA_pol_init_factors"/>
</dbReference>
<dbReference type="GO" id="GO:0003677">
    <property type="term" value="F:DNA binding"/>
    <property type="evidence" value="ECO:0007669"/>
    <property type="project" value="UniProtKB-KW"/>
</dbReference>
<proteinExistence type="predicted"/>
<dbReference type="SUPFAM" id="SSF88946">
    <property type="entry name" value="Sigma2 domain of RNA polymerase sigma factors"/>
    <property type="match status" value="1"/>
</dbReference>
<feature type="domain" description="RNA polymerase sigma-70 region 2" evidence="5">
    <location>
        <begin position="41"/>
        <end position="109"/>
    </location>
</feature>
<gene>
    <name evidence="7" type="ORF">COT42_01985</name>
</gene>
<evidence type="ECO:0000313" key="7">
    <source>
        <dbReference type="EMBL" id="PIS31005.1"/>
    </source>
</evidence>
<evidence type="ECO:0008006" key="9">
    <source>
        <dbReference type="Google" id="ProtNLM"/>
    </source>
</evidence>
<dbReference type="InterPro" id="IPR007630">
    <property type="entry name" value="RNA_pol_sigma70_r4"/>
</dbReference>
<evidence type="ECO:0000256" key="1">
    <source>
        <dbReference type="ARBA" id="ARBA00023015"/>
    </source>
</evidence>
<evidence type="ECO:0000256" key="4">
    <source>
        <dbReference type="ARBA" id="ARBA00023163"/>
    </source>
</evidence>
<name>A0A2H0Y0L7_UNCSA</name>
<keyword evidence="2" id="KW-0731">Sigma factor</keyword>
<comment type="caution">
    <text evidence="7">The sequence shown here is derived from an EMBL/GenBank/DDBJ whole genome shotgun (WGS) entry which is preliminary data.</text>
</comment>
<evidence type="ECO:0000256" key="3">
    <source>
        <dbReference type="ARBA" id="ARBA00023125"/>
    </source>
</evidence>
<dbReference type="PANTHER" id="PTHR30603:SF47">
    <property type="entry name" value="RNA POLYMERASE SIGMA FACTOR SIGD, CHLOROPLASTIC"/>
    <property type="match status" value="1"/>
</dbReference>
<dbReference type="GO" id="GO:0006352">
    <property type="term" value="P:DNA-templated transcription initiation"/>
    <property type="evidence" value="ECO:0007669"/>
    <property type="project" value="InterPro"/>
</dbReference>
<dbReference type="Proteomes" id="UP000231343">
    <property type="component" value="Unassembled WGS sequence"/>
</dbReference>
<evidence type="ECO:0000256" key="2">
    <source>
        <dbReference type="ARBA" id="ARBA00023082"/>
    </source>
</evidence>
<dbReference type="SUPFAM" id="SSF88659">
    <property type="entry name" value="Sigma3 and sigma4 domains of RNA polymerase sigma factors"/>
    <property type="match status" value="1"/>
</dbReference>
<accession>A0A2H0Y0L7</accession>
<reference evidence="7 8" key="1">
    <citation type="submission" date="2017-09" db="EMBL/GenBank/DDBJ databases">
        <title>Depth-based differentiation of microbial function through sediment-hosted aquifers and enrichment of novel symbionts in the deep terrestrial subsurface.</title>
        <authorList>
            <person name="Probst A.J."/>
            <person name="Ladd B."/>
            <person name="Jarett J.K."/>
            <person name="Geller-Mcgrath D.E."/>
            <person name="Sieber C.M."/>
            <person name="Emerson J.B."/>
            <person name="Anantharaman K."/>
            <person name="Thomas B.C."/>
            <person name="Malmstrom R."/>
            <person name="Stieglmeier M."/>
            <person name="Klingl A."/>
            <person name="Woyke T."/>
            <person name="Ryan C.M."/>
            <person name="Banfield J.F."/>
        </authorList>
    </citation>
    <scope>NUCLEOTIDE SEQUENCE [LARGE SCALE GENOMIC DNA]</scope>
    <source>
        <strain evidence="7">CG08_land_8_20_14_0_20_45_16</strain>
    </source>
</reference>
<dbReference type="EMBL" id="PEYM01000039">
    <property type="protein sequence ID" value="PIS31005.1"/>
    <property type="molecule type" value="Genomic_DNA"/>
</dbReference>
<dbReference type="InterPro" id="IPR013325">
    <property type="entry name" value="RNA_pol_sigma_r2"/>
</dbReference>
<dbReference type="Gene3D" id="1.20.120.1810">
    <property type="match status" value="1"/>
</dbReference>
<dbReference type="InterPro" id="IPR014284">
    <property type="entry name" value="RNA_pol_sigma-70_dom"/>
</dbReference>
<dbReference type="Pfam" id="PF04545">
    <property type="entry name" value="Sigma70_r4"/>
    <property type="match status" value="1"/>
</dbReference>
<dbReference type="GO" id="GO:0016987">
    <property type="term" value="F:sigma factor activity"/>
    <property type="evidence" value="ECO:0007669"/>
    <property type="project" value="UniProtKB-KW"/>
</dbReference>
<evidence type="ECO:0000259" key="6">
    <source>
        <dbReference type="Pfam" id="PF04545"/>
    </source>
</evidence>
<dbReference type="InterPro" id="IPR013324">
    <property type="entry name" value="RNA_pol_sigma_r3/r4-like"/>
</dbReference>
<dbReference type="NCBIfam" id="TIGR02937">
    <property type="entry name" value="sigma70-ECF"/>
    <property type="match status" value="1"/>
</dbReference>
<keyword evidence="3" id="KW-0238">DNA-binding</keyword>
<feature type="domain" description="RNA polymerase sigma-70 region 4" evidence="6">
    <location>
        <begin position="178"/>
        <end position="230"/>
    </location>
</feature>
<dbReference type="AlphaFoldDB" id="A0A2H0Y0L7"/>
<sequence length="329" mass="37284">MDYRKINYSDGGVPVVKEDEVRLVAEAKAGGPSGERAQARLIRSTRGLAIRIARRYLPSGLPFKTLVSEGEKGAWRAVAKFDPSRSNRFSTYASWWIRQSIQRFIDKEQDVVPLPDDLHQLRRTIERESNRLFAQGVESPNPDDNNGRTLQDRVVATVPSALDCLCLRGTRVLVRAWVETLPADKRRALKLRFGLWAGEDIFTLREIATTMGCKFQWVKQLEERALEILRASADDLRAERFPRLVADSQADDNLELDEKLPRLLLAAKQQGLSVDDCFAVLTDLERTVFQLRFRGKSVSLVEEALQLSSLEVLRLGKRALKKLTLVILS</sequence>
<dbReference type="Pfam" id="PF04542">
    <property type="entry name" value="Sigma70_r2"/>
    <property type="match status" value="1"/>
</dbReference>
<keyword evidence="1" id="KW-0805">Transcription regulation</keyword>
<dbReference type="PANTHER" id="PTHR30603">
    <property type="entry name" value="RNA POLYMERASE SIGMA FACTOR RPO"/>
    <property type="match status" value="1"/>
</dbReference>
<dbReference type="InterPro" id="IPR007627">
    <property type="entry name" value="RNA_pol_sigma70_r2"/>
</dbReference>
<dbReference type="InterPro" id="IPR000943">
    <property type="entry name" value="RNA_pol_sigma70"/>
</dbReference>
<protein>
    <recommendedName>
        <fullName evidence="9">RNA polymerase sigma-70 region 2 domain-containing protein</fullName>
    </recommendedName>
</protein>
<evidence type="ECO:0000259" key="5">
    <source>
        <dbReference type="Pfam" id="PF04542"/>
    </source>
</evidence>
<organism evidence="7 8">
    <name type="scientific">Candidatus Saganbacteria bacterium CG08_land_8_20_14_0_20_45_16</name>
    <dbReference type="NCBI Taxonomy" id="2014293"/>
    <lineage>
        <taxon>Bacteria</taxon>
        <taxon>Bacillati</taxon>
        <taxon>Saganbacteria</taxon>
    </lineage>
</organism>